<feature type="transmembrane region" description="Helical" evidence="7">
    <location>
        <begin position="196"/>
        <end position="213"/>
    </location>
</feature>
<reference evidence="9 10" key="1">
    <citation type="submission" date="2017-09" db="EMBL/GenBank/DDBJ databases">
        <title>Complete genome sequence of Verrucomicrobial strain HZ-65, isolated from freshwater.</title>
        <authorList>
            <person name="Choi A."/>
        </authorList>
    </citation>
    <scope>NUCLEOTIDE SEQUENCE [LARGE SCALE GENOMIC DNA]</scope>
    <source>
        <strain evidence="9 10">HZ-65</strain>
    </source>
</reference>
<keyword evidence="10" id="KW-1185">Reference proteome</keyword>
<dbReference type="KEGG" id="vbh:CMV30_14310"/>
<feature type="transmembrane region" description="Helical" evidence="7">
    <location>
        <begin position="457"/>
        <end position="480"/>
    </location>
</feature>
<dbReference type="Pfam" id="PF04932">
    <property type="entry name" value="Wzy_C"/>
    <property type="match status" value="1"/>
</dbReference>
<feature type="compositionally biased region" description="Low complexity" evidence="6">
    <location>
        <begin position="1"/>
        <end position="23"/>
    </location>
</feature>
<feature type="region of interest" description="Disordered" evidence="6">
    <location>
        <begin position="1"/>
        <end position="27"/>
    </location>
</feature>
<keyword evidence="2 7" id="KW-0812">Transmembrane</keyword>
<evidence type="ECO:0000256" key="2">
    <source>
        <dbReference type="ARBA" id="ARBA00022692"/>
    </source>
</evidence>
<feature type="transmembrane region" description="Helical" evidence="7">
    <location>
        <begin position="94"/>
        <end position="115"/>
    </location>
</feature>
<comment type="subcellular location">
    <subcellularLocation>
        <location evidence="1">Membrane</location>
        <topology evidence="1">Multi-pass membrane protein</topology>
    </subcellularLocation>
</comment>
<accession>A0A290QI73</accession>
<feature type="transmembrane region" description="Helical" evidence="7">
    <location>
        <begin position="65"/>
        <end position="87"/>
    </location>
</feature>
<feature type="transmembrane region" description="Helical" evidence="7">
    <location>
        <begin position="225"/>
        <end position="258"/>
    </location>
</feature>
<dbReference type="InterPro" id="IPR007016">
    <property type="entry name" value="O-antigen_ligase-rel_domated"/>
</dbReference>
<dbReference type="PANTHER" id="PTHR37422:SF13">
    <property type="entry name" value="LIPOPOLYSACCHARIDE BIOSYNTHESIS PROTEIN PA4999-RELATED"/>
    <property type="match status" value="1"/>
</dbReference>
<evidence type="ECO:0000256" key="6">
    <source>
        <dbReference type="SAM" id="MobiDB-lite"/>
    </source>
</evidence>
<dbReference type="Gene3D" id="1.25.40.10">
    <property type="entry name" value="Tetratricopeptide repeat domain"/>
    <property type="match status" value="1"/>
</dbReference>
<feature type="transmembrane region" description="Helical" evidence="7">
    <location>
        <begin position="39"/>
        <end position="59"/>
    </location>
</feature>
<dbReference type="SUPFAM" id="SSF48452">
    <property type="entry name" value="TPR-like"/>
    <property type="match status" value="1"/>
</dbReference>
<feature type="transmembrane region" description="Helical" evidence="7">
    <location>
        <begin position="402"/>
        <end position="419"/>
    </location>
</feature>
<organism evidence="9 10">
    <name type="scientific">Nibricoccus aquaticus</name>
    <dbReference type="NCBI Taxonomy" id="2576891"/>
    <lineage>
        <taxon>Bacteria</taxon>
        <taxon>Pseudomonadati</taxon>
        <taxon>Verrucomicrobiota</taxon>
        <taxon>Opitutia</taxon>
        <taxon>Opitutales</taxon>
        <taxon>Opitutaceae</taxon>
        <taxon>Nibricoccus</taxon>
    </lineage>
</organism>
<evidence type="ECO:0000313" key="9">
    <source>
        <dbReference type="EMBL" id="ATC65038.1"/>
    </source>
</evidence>
<feature type="transmembrane region" description="Helical" evidence="7">
    <location>
        <begin position="121"/>
        <end position="138"/>
    </location>
</feature>
<dbReference type="PANTHER" id="PTHR37422">
    <property type="entry name" value="TEICHURONIC ACID BIOSYNTHESIS PROTEIN TUAE"/>
    <property type="match status" value="1"/>
</dbReference>
<evidence type="ECO:0000256" key="7">
    <source>
        <dbReference type="SAM" id="Phobius"/>
    </source>
</evidence>
<gene>
    <name evidence="9" type="ORF">CMV30_14310</name>
</gene>
<feature type="repeat" description="TPR" evidence="5">
    <location>
        <begin position="572"/>
        <end position="605"/>
    </location>
</feature>
<feature type="transmembrane region" description="Helical" evidence="7">
    <location>
        <begin position="264"/>
        <end position="286"/>
    </location>
</feature>
<evidence type="ECO:0000256" key="5">
    <source>
        <dbReference type="PROSITE-ProRule" id="PRU00339"/>
    </source>
</evidence>
<dbReference type="AlphaFoldDB" id="A0A290QI73"/>
<feature type="domain" description="O-antigen ligase-related" evidence="8">
    <location>
        <begin position="230"/>
        <end position="371"/>
    </location>
</feature>
<evidence type="ECO:0000256" key="1">
    <source>
        <dbReference type="ARBA" id="ARBA00004141"/>
    </source>
</evidence>
<feature type="transmembrane region" description="Helical" evidence="7">
    <location>
        <begin position="145"/>
        <end position="164"/>
    </location>
</feature>
<keyword evidence="5" id="KW-0802">TPR repeat</keyword>
<evidence type="ECO:0000256" key="4">
    <source>
        <dbReference type="ARBA" id="ARBA00023136"/>
    </source>
</evidence>
<dbReference type="Proteomes" id="UP000217265">
    <property type="component" value="Chromosome"/>
</dbReference>
<dbReference type="InterPro" id="IPR051533">
    <property type="entry name" value="WaaL-like"/>
</dbReference>
<protein>
    <recommendedName>
        <fullName evidence="8">O-antigen ligase-related domain-containing protein</fullName>
    </recommendedName>
</protein>
<dbReference type="GO" id="GO:0016020">
    <property type="term" value="C:membrane"/>
    <property type="evidence" value="ECO:0007669"/>
    <property type="project" value="UniProtKB-SubCell"/>
</dbReference>
<dbReference type="EMBL" id="CP023344">
    <property type="protein sequence ID" value="ATC65038.1"/>
    <property type="molecule type" value="Genomic_DNA"/>
</dbReference>
<dbReference type="InterPro" id="IPR011990">
    <property type="entry name" value="TPR-like_helical_dom_sf"/>
</dbReference>
<proteinExistence type="predicted"/>
<keyword evidence="3 7" id="KW-1133">Transmembrane helix</keyword>
<dbReference type="InterPro" id="IPR019734">
    <property type="entry name" value="TPR_rpt"/>
</dbReference>
<sequence length="654" mass="70367">MERGTSPALATTLTDPPILPTTDMASRDIATDGPTTGEWMIAGLLAGNLAWTTLCLGGVRAETMVLSWALTGIALALQLALTAWTGGRSHAAGFWLLPFLGYAAVSVLFITPVPWIGKREWLGWAQMIATFWVSLNGLRRPGPRLVVIGTALGLAVFAVVLAAYQRFIAPDWLMMERTQVAQYIGRASGSFGNPNNFAALLALAIPPVLSLAWQRGATAFQRVLFGYLGLVLLLGIGLTISRGGWLALALALACWPLFARSQAWASRILLSATALGAVIMAGAALYSTVPLVKTRLDSLAKDRGEWSRPILWEASTQLFTSAPVLGTGAGSFNTLFERQRPERFNDEPQWVHNEYLNTLSDYGLTGFALFFGAVAVVAWKVAARAARAGVFAEVNVGWRAPGFTHAMSVGLLAFAAASFVDFHLKIPALCMMVALVAAEVVRRHWPAEEAGEPEPLRQLGGIVAAVAVVIVMLAVALPTYQAEASRYAGRQKIDALALNPNPTLNQQKETLTEARSLFGEALAFDDANGQAWADSAYASALWSHLAAHSRNELGKEAEASARQALARSELVPEFWIRLGVSLDMQGRWNEGSEAFLKALILAPGSSLVWYHQAYHLSLNPRAKKLAEAAAATCLRLDPAYLAARSLQQRLSSVP</sequence>
<evidence type="ECO:0000259" key="8">
    <source>
        <dbReference type="Pfam" id="PF04932"/>
    </source>
</evidence>
<keyword evidence="4 7" id="KW-0472">Membrane</keyword>
<feature type="transmembrane region" description="Helical" evidence="7">
    <location>
        <begin position="362"/>
        <end position="382"/>
    </location>
</feature>
<dbReference type="PROSITE" id="PS50005">
    <property type="entry name" value="TPR"/>
    <property type="match status" value="1"/>
</dbReference>
<dbReference type="OrthoDB" id="187494at2"/>
<evidence type="ECO:0000313" key="10">
    <source>
        <dbReference type="Proteomes" id="UP000217265"/>
    </source>
</evidence>
<evidence type="ECO:0000256" key="3">
    <source>
        <dbReference type="ARBA" id="ARBA00022989"/>
    </source>
</evidence>
<name>A0A290QI73_9BACT</name>